<accession>A0A9X3MXJ8</accession>
<reference evidence="2" key="1">
    <citation type="submission" date="2022-10" db="EMBL/GenBank/DDBJ databases">
        <title>The WGS of Solirubrobacter ginsenosidimutans DSM 21036.</title>
        <authorList>
            <person name="Jiang Z."/>
        </authorList>
    </citation>
    <scope>NUCLEOTIDE SEQUENCE</scope>
    <source>
        <strain evidence="2">DSM 21036</strain>
    </source>
</reference>
<name>A0A9X3MXJ8_9ACTN</name>
<dbReference type="RefSeq" id="WP_270042475.1">
    <property type="nucleotide sequence ID" value="NZ_JAPDOD010000023.1"/>
</dbReference>
<dbReference type="EMBL" id="JAPDOD010000023">
    <property type="protein sequence ID" value="MDA0163233.1"/>
    <property type="molecule type" value="Genomic_DNA"/>
</dbReference>
<proteinExistence type="predicted"/>
<gene>
    <name evidence="2" type="ORF">OM076_23365</name>
</gene>
<keyword evidence="3" id="KW-1185">Reference proteome</keyword>
<dbReference type="AlphaFoldDB" id="A0A9X3MXJ8"/>
<sequence length="121" mass="13277">MAIADGPLDGEALLSAITDAMIGLHERYYHRPPVTAKCQLMGDDLLACVLGSVYTDVEKTLIEIERAPIVQDNRNAFQRAMEGRFISAVETLSGRAVVLFISSHNIGPDLEVELFFFADPP</sequence>
<evidence type="ECO:0000313" key="2">
    <source>
        <dbReference type="EMBL" id="MDA0163233.1"/>
    </source>
</evidence>
<dbReference type="InterPro" id="IPR018745">
    <property type="entry name" value="MpsC"/>
</dbReference>
<organism evidence="2 3">
    <name type="scientific">Solirubrobacter ginsenosidimutans</name>
    <dbReference type="NCBI Taxonomy" id="490573"/>
    <lineage>
        <taxon>Bacteria</taxon>
        <taxon>Bacillati</taxon>
        <taxon>Actinomycetota</taxon>
        <taxon>Thermoleophilia</taxon>
        <taxon>Solirubrobacterales</taxon>
        <taxon>Solirubrobacteraceae</taxon>
        <taxon>Solirubrobacter</taxon>
    </lineage>
</organism>
<evidence type="ECO:0000313" key="3">
    <source>
        <dbReference type="Proteomes" id="UP001149140"/>
    </source>
</evidence>
<feature type="domain" description="Na+-translocating membrane potential-generating system MpsC" evidence="1">
    <location>
        <begin position="13"/>
        <end position="118"/>
    </location>
</feature>
<dbReference type="Proteomes" id="UP001149140">
    <property type="component" value="Unassembled WGS sequence"/>
</dbReference>
<dbReference type="Pfam" id="PF10057">
    <property type="entry name" value="MpsC"/>
    <property type="match status" value="1"/>
</dbReference>
<protein>
    <submittedName>
        <fullName evidence="2">DUF2294 domain-containing protein</fullName>
    </submittedName>
</protein>
<comment type="caution">
    <text evidence="2">The sequence shown here is derived from an EMBL/GenBank/DDBJ whole genome shotgun (WGS) entry which is preliminary data.</text>
</comment>
<evidence type="ECO:0000259" key="1">
    <source>
        <dbReference type="Pfam" id="PF10057"/>
    </source>
</evidence>